<organism evidence="1 2">
    <name type="scientific">Vibrio campbellii</name>
    <dbReference type="NCBI Taxonomy" id="680"/>
    <lineage>
        <taxon>Bacteria</taxon>
        <taxon>Pseudomonadati</taxon>
        <taxon>Pseudomonadota</taxon>
        <taxon>Gammaproteobacteria</taxon>
        <taxon>Vibrionales</taxon>
        <taxon>Vibrionaceae</taxon>
        <taxon>Vibrio</taxon>
    </lineage>
</organism>
<evidence type="ECO:0000313" key="2">
    <source>
        <dbReference type="Proteomes" id="UP001058687"/>
    </source>
</evidence>
<dbReference type="EMBL" id="CP050468">
    <property type="protein sequence ID" value="UTZ29397.1"/>
    <property type="molecule type" value="Genomic_DNA"/>
</dbReference>
<protein>
    <submittedName>
        <fullName evidence="1">Uncharacterized protein</fullName>
    </submittedName>
</protein>
<gene>
    <name evidence="1" type="ORF">HB761_22560</name>
</gene>
<dbReference type="Proteomes" id="UP001058687">
    <property type="component" value="Chromosome 2"/>
</dbReference>
<sequence length="149" mass="16765">MKPSKPIGSYISGLKKALKHYGATQRDQYSWIAKTNDHYVFTAERDHIDKENNVYSHGEGTFLKRVPPLSVDFGDASLTVSHGKELFDAIKTTYESNCYCHLLILKGTKYGTEKGGVKAVMDADLWHVTSLMGSVESGFEFKLERIKEN</sequence>
<name>A0AAE9N4M6_9VIBR</name>
<dbReference type="AlphaFoldDB" id="A0AAE9N4M6"/>
<accession>A0AAE9N4M6</accession>
<proteinExistence type="predicted"/>
<dbReference type="RefSeq" id="WP_255941807.1">
    <property type="nucleotide sequence ID" value="NZ_CP050468.1"/>
</dbReference>
<evidence type="ECO:0000313" key="1">
    <source>
        <dbReference type="EMBL" id="UTZ29397.1"/>
    </source>
</evidence>
<reference evidence="1" key="1">
    <citation type="submission" date="2020-03" db="EMBL/GenBank/DDBJ databases">
        <title>Five strains of Vibrio campbellii isolated from Mariana Trench.</title>
        <authorList>
            <person name="Liang J."/>
            <person name="Zhang X.-H."/>
        </authorList>
    </citation>
    <scope>NUCLEOTIDE SEQUENCE</scope>
    <source>
        <strain evidence="1">LJC014</strain>
    </source>
</reference>